<dbReference type="SUPFAM" id="SSF51556">
    <property type="entry name" value="Metallo-dependent hydrolases"/>
    <property type="match status" value="1"/>
</dbReference>
<feature type="binding site" evidence="7">
    <location>
        <position position="158"/>
    </location>
    <ligand>
        <name>a divalent metal cation</name>
        <dbReference type="ChEBI" id="CHEBI:60240"/>
        <label>2</label>
    </ligand>
</feature>
<evidence type="ECO:0000313" key="10">
    <source>
        <dbReference type="RefSeq" id="XP_003746028.1"/>
    </source>
</evidence>
<evidence type="ECO:0000256" key="7">
    <source>
        <dbReference type="PIRSR" id="PIRSR005902-1"/>
    </source>
</evidence>
<keyword evidence="4" id="KW-0378">Hydrolase</keyword>
<dbReference type="Pfam" id="PF01026">
    <property type="entry name" value="TatD_DNase"/>
    <property type="match status" value="1"/>
</dbReference>
<evidence type="ECO:0000256" key="5">
    <source>
        <dbReference type="ARBA" id="ARBA00039767"/>
    </source>
</evidence>
<dbReference type="GeneID" id="100899930"/>
<protein>
    <recommendedName>
        <fullName evidence="5">Deoxyribonuclease TATDN1</fullName>
    </recommendedName>
</protein>
<sequence length="288" mass="32077">MESDYVIVDSGANLANKKFQRDLDQVLDRAQNSGVKKLVVLSSSERSARDALRLTRLYPGSLFCASGIHPLETQSWRDETKATFEELLPKAECVAIGACGLDLTKLEVSSLKQQISCLEAQLELAKKYAKPVVVFEKAGASELIPILKAYAELQVIVHGFAGSADQAKEYLDRGYFLSITGALWKQKEDFYDLIRDPSVQDKLLLASDAPFLFPNAKSKLKKSQEDDKTEMFSEASESLVRRYCSFQRNEPCSLGLTCELLAGILDQSPHDIAMKTTYNALKAFKLQF</sequence>
<dbReference type="PANTHER" id="PTHR10060:SF15">
    <property type="entry name" value="DEOXYRIBONUCLEASE TATDN1"/>
    <property type="match status" value="1"/>
</dbReference>
<evidence type="ECO:0000256" key="3">
    <source>
        <dbReference type="ARBA" id="ARBA00022723"/>
    </source>
</evidence>
<evidence type="ECO:0000256" key="2">
    <source>
        <dbReference type="ARBA" id="ARBA00022722"/>
    </source>
</evidence>
<accession>A0AAJ6QUA8</accession>
<dbReference type="GO" id="GO:0046872">
    <property type="term" value="F:metal ion binding"/>
    <property type="evidence" value="ECO:0007669"/>
    <property type="project" value="UniProtKB-KW"/>
</dbReference>
<organism evidence="9 10">
    <name type="scientific">Galendromus occidentalis</name>
    <name type="common">western predatory mite</name>
    <dbReference type="NCBI Taxonomy" id="34638"/>
    <lineage>
        <taxon>Eukaryota</taxon>
        <taxon>Metazoa</taxon>
        <taxon>Ecdysozoa</taxon>
        <taxon>Arthropoda</taxon>
        <taxon>Chelicerata</taxon>
        <taxon>Arachnida</taxon>
        <taxon>Acari</taxon>
        <taxon>Parasitiformes</taxon>
        <taxon>Mesostigmata</taxon>
        <taxon>Gamasina</taxon>
        <taxon>Phytoseioidea</taxon>
        <taxon>Phytoseiidae</taxon>
        <taxon>Typhlodrominae</taxon>
        <taxon>Galendromus</taxon>
    </lineage>
</organism>
<keyword evidence="8" id="KW-0175">Coiled coil</keyword>
<evidence type="ECO:0000256" key="8">
    <source>
        <dbReference type="SAM" id="Coils"/>
    </source>
</evidence>
<dbReference type="CDD" id="cd01310">
    <property type="entry name" value="TatD_DNAse"/>
    <property type="match status" value="1"/>
</dbReference>
<name>A0AAJ6QUA8_9ACAR</name>
<dbReference type="Gene3D" id="3.20.20.140">
    <property type="entry name" value="Metal-dependent hydrolases"/>
    <property type="match status" value="1"/>
</dbReference>
<dbReference type="KEGG" id="goe:100899930"/>
<evidence type="ECO:0000256" key="4">
    <source>
        <dbReference type="ARBA" id="ARBA00022801"/>
    </source>
</evidence>
<dbReference type="InterPro" id="IPR001130">
    <property type="entry name" value="TatD-like"/>
</dbReference>
<dbReference type="RefSeq" id="XP_003746028.1">
    <property type="nucleotide sequence ID" value="XM_003745980.2"/>
</dbReference>
<dbReference type="InterPro" id="IPR050891">
    <property type="entry name" value="TatD-type_Hydrolase"/>
</dbReference>
<gene>
    <name evidence="10" type="primary">LOC100899930</name>
</gene>
<dbReference type="AlphaFoldDB" id="A0AAJ6QUA8"/>
<feature type="binding site" evidence="7">
    <location>
        <position position="208"/>
    </location>
    <ligand>
        <name>a divalent metal cation</name>
        <dbReference type="ChEBI" id="CHEBI:60240"/>
        <label>1</label>
    </ligand>
</feature>
<evidence type="ECO:0000256" key="6">
    <source>
        <dbReference type="ARBA" id="ARBA00045223"/>
    </source>
</evidence>
<comment type="similarity">
    <text evidence="1">Belongs to the metallo-dependent hydrolases superfamily. TatD-type hydrolase family.</text>
</comment>
<dbReference type="GO" id="GO:0008310">
    <property type="term" value="F:single-stranded DNA 3'-5' DNA exonuclease activity"/>
    <property type="evidence" value="ECO:0007669"/>
    <property type="project" value="TreeGrafter"/>
</dbReference>
<feature type="coiled-coil region" evidence="8">
    <location>
        <begin position="101"/>
        <end position="128"/>
    </location>
</feature>
<keyword evidence="3 7" id="KW-0479">Metal-binding</keyword>
<reference evidence="10" key="1">
    <citation type="submission" date="2025-08" db="UniProtKB">
        <authorList>
            <consortium name="RefSeq"/>
        </authorList>
    </citation>
    <scope>IDENTIFICATION</scope>
</reference>
<evidence type="ECO:0000313" key="9">
    <source>
        <dbReference type="Proteomes" id="UP000694867"/>
    </source>
</evidence>
<proteinExistence type="inferred from homology"/>
<dbReference type="InterPro" id="IPR032466">
    <property type="entry name" value="Metal_Hydrolase"/>
</dbReference>
<dbReference type="GO" id="GO:0005829">
    <property type="term" value="C:cytosol"/>
    <property type="evidence" value="ECO:0007669"/>
    <property type="project" value="TreeGrafter"/>
</dbReference>
<dbReference type="Proteomes" id="UP000694867">
    <property type="component" value="Unplaced"/>
</dbReference>
<dbReference type="PANTHER" id="PTHR10060">
    <property type="entry name" value="TATD FAMILY DEOXYRIBONUCLEASE"/>
    <property type="match status" value="1"/>
</dbReference>
<keyword evidence="9" id="KW-1185">Reference proteome</keyword>
<dbReference type="PIRSF" id="PIRSF005902">
    <property type="entry name" value="DNase_TatD"/>
    <property type="match status" value="1"/>
</dbReference>
<comment type="function">
    <text evidence="6">Deoxyribonuclease which catalyzes (in vitro) the decatenation of kinetoplast DNA, which are circular DNA catenated to each other, producing linear DNA molecules. Plays an important role in chromosomal segregation and cell cycle progression during eye development probably via its DNA decatenation activity.</text>
</comment>
<evidence type="ECO:0000256" key="1">
    <source>
        <dbReference type="ARBA" id="ARBA00009275"/>
    </source>
</evidence>
<keyword evidence="2" id="KW-0540">Nuclease</keyword>